<evidence type="ECO:0000259" key="10">
    <source>
        <dbReference type="PROSITE" id="PS50262"/>
    </source>
</evidence>
<dbReference type="Pfam" id="PF00001">
    <property type="entry name" value="7tm_1"/>
    <property type="match status" value="1"/>
</dbReference>
<dbReference type="Gene3D" id="1.20.1070.10">
    <property type="entry name" value="Rhodopsin 7-helix transmembrane proteins"/>
    <property type="match status" value="1"/>
</dbReference>
<dbReference type="PROSITE" id="PS50262">
    <property type="entry name" value="G_PROTEIN_RECEP_F1_2"/>
    <property type="match status" value="1"/>
</dbReference>
<evidence type="ECO:0000256" key="8">
    <source>
        <dbReference type="ARBA" id="ARBA00023224"/>
    </source>
</evidence>
<keyword evidence="6 9" id="KW-0472">Membrane</keyword>
<feature type="domain" description="G-protein coupled receptors family 1 profile" evidence="10">
    <location>
        <begin position="1"/>
        <end position="255"/>
    </location>
</feature>
<proteinExistence type="predicted"/>
<name>A0A8S4NA51_OWEFU</name>
<dbReference type="GO" id="GO:0005886">
    <property type="term" value="C:plasma membrane"/>
    <property type="evidence" value="ECO:0007669"/>
    <property type="project" value="UniProtKB-SubCell"/>
</dbReference>
<gene>
    <name evidence="11" type="ORF">OFUS_LOCUS4790</name>
</gene>
<dbReference type="OrthoDB" id="6286925at2759"/>
<evidence type="ECO:0000313" key="11">
    <source>
        <dbReference type="EMBL" id="CAH1777793.1"/>
    </source>
</evidence>
<dbReference type="SUPFAM" id="SSF81321">
    <property type="entry name" value="Family A G protein-coupled receptor-like"/>
    <property type="match status" value="1"/>
</dbReference>
<dbReference type="EMBL" id="CAIIXF020000002">
    <property type="protein sequence ID" value="CAH1777793.1"/>
    <property type="molecule type" value="Genomic_DNA"/>
</dbReference>
<keyword evidence="7" id="KW-0675">Receptor</keyword>
<evidence type="ECO:0000256" key="2">
    <source>
        <dbReference type="ARBA" id="ARBA00022475"/>
    </source>
</evidence>
<evidence type="ECO:0000256" key="6">
    <source>
        <dbReference type="ARBA" id="ARBA00023136"/>
    </source>
</evidence>
<evidence type="ECO:0000313" key="12">
    <source>
        <dbReference type="Proteomes" id="UP000749559"/>
    </source>
</evidence>
<keyword evidence="2" id="KW-1003">Cell membrane</keyword>
<sequence>MVIIIAVVFTKRLRNPRNFVAVSLSLSNIALGILVSVQILVKRPQTSSGCLLAHSTLLIFAYFHVNCILMMTLERYTAVIHPFFYRKWVTKKMFAVVILTSVIICVIFGAYPVIKLSIIESRGSAGSSHLMSCNLGEVSPVIYAVFMTCVGLLALALITGMNVRLLLVARVHIEKMTSILKATGRKDSVEVASMTKQKTKTTLIISFMVVYYTISWTPVHIVLLLSYLNVTSNQLSLLIVFTIAFSSLVISSIIYGIVYKEYRTAFLGLFCKRSDSSQAGVEINVLSRY</sequence>
<dbReference type="SMART" id="SM01381">
    <property type="entry name" value="7TM_GPCR_Srsx"/>
    <property type="match status" value="1"/>
</dbReference>
<dbReference type="InterPro" id="IPR000276">
    <property type="entry name" value="GPCR_Rhodpsn"/>
</dbReference>
<dbReference type="PRINTS" id="PR00237">
    <property type="entry name" value="GPCRRHODOPSN"/>
</dbReference>
<feature type="transmembrane region" description="Helical" evidence="9">
    <location>
        <begin position="94"/>
        <end position="114"/>
    </location>
</feature>
<feature type="transmembrane region" description="Helical" evidence="9">
    <location>
        <begin position="19"/>
        <end position="40"/>
    </location>
</feature>
<dbReference type="CDD" id="cd00637">
    <property type="entry name" value="7tm_classA_rhodopsin-like"/>
    <property type="match status" value="1"/>
</dbReference>
<keyword evidence="4 9" id="KW-1133">Transmembrane helix</keyword>
<feature type="transmembrane region" description="Helical" evidence="9">
    <location>
        <begin position="52"/>
        <end position="73"/>
    </location>
</feature>
<evidence type="ECO:0000256" key="7">
    <source>
        <dbReference type="ARBA" id="ARBA00023170"/>
    </source>
</evidence>
<comment type="caution">
    <text evidence="11">The sequence shown here is derived from an EMBL/GenBank/DDBJ whole genome shotgun (WGS) entry which is preliminary data.</text>
</comment>
<feature type="transmembrane region" description="Helical" evidence="9">
    <location>
        <begin position="141"/>
        <end position="167"/>
    </location>
</feature>
<dbReference type="InterPro" id="IPR050569">
    <property type="entry name" value="TAAR"/>
</dbReference>
<comment type="subcellular location">
    <subcellularLocation>
        <location evidence="1">Cell membrane</location>
        <topology evidence="1">Multi-pass membrane protein</topology>
    </subcellularLocation>
</comment>
<evidence type="ECO:0000256" key="5">
    <source>
        <dbReference type="ARBA" id="ARBA00023040"/>
    </source>
</evidence>
<evidence type="ECO:0000256" key="9">
    <source>
        <dbReference type="SAM" id="Phobius"/>
    </source>
</evidence>
<accession>A0A8S4NA51</accession>
<dbReference type="GO" id="GO:0004930">
    <property type="term" value="F:G protein-coupled receptor activity"/>
    <property type="evidence" value="ECO:0007669"/>
    <property type="project" value="UniProtKB-KW"/>
</dbReference>
<feature type="transmembrane region" description="Helical" evidence="9">
    <location>
        <begin position="234"/>
        <end position="258"/>
    </location>
</feature>
<keyword evidence="3 9" id="KW-0812">Transmembrane</keyword>
<protein>
    <recommendedName>
        <fullName evidence="10">G-protein coupled receptors family 1 profile domain-containing protein</fullName>
    </recommendedName>
</protein>
<dbReference type="Proteomes" id="UP000749559">
    <property type="component" value="Unassembled WGS sequence"/>
</dbReference>
<dbReference type="InterPro" id="IPR017452">
    <property type="entry name" value="GPCR_Rhodpsn_7TM"/>
</dbReference>
<keyword evidence="5" id="KW-0297">G-protein coupled receptor</keyword>
<feature type="transmembrane region" description="Helical" evidence="9">
    <location>
        <begin position="203"/>
        <end position="228"/>
    </location>
</feature>
<dbReference type="PANTHER" id="PTHR24249">
    <property type="entry name" value="HISTAMINE RECEPTOR-RELATED G-PROTEIN COUPLED RECEPTOR"/>
    <property type="match status" value="1"/>
</dbReference>
<evidence type="ECO:0000256" key="1">
    <source>
        <dbReference type="ARBA" id="ARBA00004651"/>
    </source>
</evidence>
<evidence type="ECO:0000256" key="3">
    <source>
        <dbReference type="ARBA" id="ARBA00022692"/>
    </source>
</evidence>
<keyword evidence="8" id="KW-0807">Transducer</keyword>
<evidence type="ECO:0000256" key="4">
    <source>
        <dbReference type="ARBA" id="ARBA00022989"/>
    </source>
</evidence>
<reference evidence="11" key="1">
    <citation type="submission" date="2022-03" db="EMBL/GenBank/DDBJ databases">
        <authorList>
            <person name="Martin C."/>
        </authorList>
    </citation>
    <scope>NUCLEOTIDE SEQUENCE</scope>
</reference>
<keyword evidence="12" id="KW-1185">Reference proteome</keyword>
<organism evidence="11 12">
    <name type="scientific">Owenia fusiformis</name>
    <name type="common">Polychaete worm</name>
    <dbReference type="NCBI Taxonomy" id="6347"/>
    <lineage>
        <taxon>Eukaryota</taxon>
        <taxon>Metazoa</taxon>
        <taxon>Spiralia</taxon>
        <taxon>Lophotrochozoa</taxon>
        <taxon>Annelida</taxon>
        <taxon>Polychaeta</taxon>
        <taxon>Sedentaria</taxon>
        <taxon>Canalipalpata</taxon>
        <taxon>Sabellida</taxon>
        <taxon>Oweniida</taxon>
        <taxon>Oweniidae</taxon>
        <taxon>Owenia</taxon>
    </lineage>
</organism>
<dbReference type="AlphaFoldDB" id="A0A8S4NA51"/>